<reference evidence="1 2" key="1">
    <citation type="journal article" date="2011" name="J. Bacteriol.">
        <title>Genome sequence of the algicidal bacterium Kordia algicida OT-1.</title>
        <authorList>
            <person name="Lee H.S."/>
            <person name="Kang S.G."/>
            <person name="Kwon K.K."/>
            <person name="Lee J.H."/>
            <person name="Kim S.J."/>
        </authorList>
    </citation>
    <scope>NUCLEOTIDE SEQUENCE [LARGE SCALE GENOMIC DNA]</scope>
    <source>
        <strain evidence="1 2">OT-1</strain>
    </source>
</reference>
<dbReference type="AlphaFoldDB" id="A9E5F6"/>
<dbReference type="EMBL" id="ABIB01000010">
    <property type="protein sequence ID" value="EDP95175.1"/>
    <property type="molecule type" value="Genomic_DNA"/>
</dbReference>
<sequence length="28" mass="3203">MLDKLKKFEIKNSSKIVGGIMPRKKAIE</sequence>
<evidence type="ECO:0000313" key="2">
    <source>
        <dbReference type="Proteomes" id="UP000002945"/>
    </source>
</evidence>
<protein>
    <submittedName>
        <fullName evidence="1">Uncharacterized protein</fullName>
    </submittedName>
</protein>
<name>A9E5F6_9FLAO</name>
<dbReference type="Proteomes" id="UP000002945">
    <property type="component" value="Unassembled WGS sequence"/>
</dbReference>
<gene>
    <name evidence="1" type="ORF">KAOT1_06817</name>
</gene>
<evidence type="ECO:0000313" key="1">
    <source>
        <dbReference type="EMBL" id="EDP95175.1"/>
    </source>
</evidence>
<accession>A9E5F6</accession>
<organism evidence="1 2">
    <name type="scientific">Kordia algicida OT-1</name>
    <dbReference type="NCBI Taxonomy" id="391587"/>
    <lineage>
        <taxon>Bacteria</taxon>
        <taxon>Pseudomonadati</taxon>
        <taxon>Bacteroidota</taxon>
        <taxon>Flavobacteriia</taxon>
        <taxon>Flavobacteriales</taxon>
        <taxon>Flavobacteriaceae</taxon>
        <taxon>Kordia</taxon>
    </lineage>
</organism>
<keyword evidence="2" id="KW-1185">Reference proteome</keyword>
<proteinExistence type="predicted"/>
<comment type="caution">
    <text evidence="1">The sequence shown here is derived from an EMBL/GenBank/DDBJ whole genome shotgun (WGS) entry which is preliminary data.</text>
</comment>
<dbReference type="HOGENOM" id="CLU_3412600_0_0_10"/>